<reference evidence="5" key="2">
    <citation type="submission" date="2016-06" db="EMBL/GenBank/DDBJ databases">
        <title>The genome of a short-lived fish provides insights into sex chromosome evolution and the genetic control of aging.</title>
        <authorList>
            <person name="Reichwald K."/>
            <person name="Felder M."/>
            <person name="Petzold A."/>
            <person name="Koch P."/>
            <person name="Groth M."/>
            <person name="Platzer M."/>
        </authorList>
    </citation>
    <scope>NUCLEOTIDE SEQUENCE</scope>
    <source>
        <tissue evidence="5">Brain</tissue>
    </source>
</reference>
<proteinExistence type="predicted"/>
<evidence type="ECO:0000259" key="4">
    <source>
        <dbReference type="Pfam" id="PF02892"/>
    </source>
</evidence>
<evidence type="ECO:0000313" key="5">
    <source>
        <dbReference type="EMBL" id="SBP80855.1"/>
    </source>
</evidence>
<keyword evidence="1" id="KW-0479">Metal-binding</keyword>
<evidence type="ECO:0000256" key="3">
    <source>
        <dbReference type="ARBA" id="ARBA00022833"/>
    </source>
</evidence>
<evidence type="ECO:0000256" key="2">
    <source>
        <dbReference type="ARBA" id="ARBA00022771"/>
    </source>
</evidence>
<accession>A0A1A8CQ00</accession>
<dbReference type="InterPro" id="IPR003656">
    <property type="entry name" value="Znf_BED"/>
</dbReference>
<gene>
    <name evidence="5" type="primary">BX510915.1</name>
</gene>
<reference evidence="5" key="1">
    <citation type="submission" date="2016-05" db="EMBL/GenBank/DDBJ databases">
        <authorList>
            <person name="Lavstsen T."/>
            <person name="Jespersen J.S."/>
        </authorList>
    </citation>
    <scope>NUCLEOTIDE SEQUENCE</scope>
    <source>
        <tissue evidence="5">Brain</tissue>
    </source>
</reference>
<name>A0A1A8CQ00_NOTKA</name>
<protein>
    <recommendedName>
        <fullName evidence="4">BED-type domain-containing protein</fullName>
    </recommendedName>
</protein>
<sequence length="129" mass="14335">TRCRRNPNLLSGCILQKKDDKTEECKLCGQKLAYHSSTTNMAHHLKAAHPQAMAQAPGSTQTQLELVHPLSAKRKEDNPKGIVHYIAQDMRPVNTTEGKGFKEMFKTVQPRHPHCANMGHGYACATFAV</sequence>
<dbReference type="SUPFAM" id="SSF140996">
    <property type="entry name" value="Hermes dimerisation domain"/>
    <property type="match status" value="1"/>
</dbReference>
<dbReference type="GO" id="GO:0008270">
    <property type="term" value="F:zinc ion binding"/>
    <property type="evidence" value="ECO:0007669"/>
    <property type="project" value="UniProtKB-KW"/>
</dbReference>
<dbReference type="AlphaFoldDB" id="A0A1A8CQ00"/>
<dbReference type="SUPFAM" id="SSF57667">
    <property type="entry name" value="beta-beta-alpha zinc fingers"/>
    <property type="match status" value="1"/>
</dbReference>
<dbReference type="Pfam" id="PF02892">
    <property type="entry name" value="zf-BED"/>
    <property type="match status" value="1"/>
</dbReference>
<keyword evidence="3" id="KW-0862">Zinc</keyword>
<evidence type="ECO:0000256" key="1">
    <source>
        <dbReference type="ARBA" id="ARBA00022723"/>
    </source>
</evidence>
<dbReference type="InterPro" id="IPR036236">
    <property type="entry name" value="Znf_C2H2_sf"/>
</dbReference>
<dbReference type="Gene3D" id="1.10.10.1070">
    <property type="entry name" value="Zinc finger, BED domain-containing"/>
    <property type="match status" value="1"/>
</dbReference>
<keyword evidence="2" id="KW-0863">Zinc-finger</keyword>
<feature type="non-terminal residue" evidence="5">
    <location>
        <position position="1"/>
    </location>
</feature>
<dbReference type="GO" id="GO:0003677">
    <property type="term" value="F:DNA binding"/>
    <property type="evidence" value="ECO:0007669"/>
    <property type="project" value="InterPro"/>
</dbReference>
<feature type="domain" description="BED-type" evidence="4">
    <location>
        <begin position="18"/>
        <end position="50"/>
    </location>
</feature>
<organism evidence="5">
    <name type="scientific">Nothobranchius kadleci</name>
    <name type="common">African annual killifish</name>
    <dbReference type="NCBI Taxonomy" id="1051664"/>
    <lineage>
        <taxon>Eukaryota</taxon>
        <taxon>Metazoa</taxon>
        <taxon>Chordata</taxon>
        <taxon>Craniata</taxon>
        <taxon>Vertebrata</taxon>
        <taxon>Euteleostomi</taxon>
        <taxon>Actinopterygii</taxon>
        <taxon>Neopterygii</taxon>
        <taxon>Teleostei</taxon>
        <taxon>Neoteleostei</taxon>
        <taxon>Acanthomorphata</taxon>
        <taxon>Ovalentaria</taxon>
        <taxon>Atherinomorphae</taxon>
        <taxon>Cyprinodontiformes</taxon>
        <taxon>Nothobranchiidae</taxon>
        <taxon>Nothobranchius</taxon>
    </lineage>
</organism>
<dbReference type="EMBL" id="HADZ01016914">
    <property type="protein sequence ID" value="SBP80855.1"/>
    <property type="molecule type" value="Transcribed_RNA"/>
</dbReference>